<organism evidence="8 9">
    <name type="scientific">Athelia psychrophila</name>
    <dbReference type="NCBI Taxonomy" id="1759441"/>
    <lineage>
        <taxon>Eukaryota</taxon>
        <taxon>Fungi</taxon>
        <taxon>Dikarya</taxon>
        <taxon>Basidiomycota</taxon>
        <taxon>Agaricomycotina</taxon>
        <taxon>Agaricomycetes</taxon>
        <taxon>Agaricomycetidae</taxon>
        <taxon>Atheliales</taxon>
        <taxon>Atheliaceae</taxon>
        <taxon>Athelia</taxon>
    </lineage>
</organism>
<dbReference type="PROSITE" id="PS51397">
    <property type="entry name" value="WLM"/>
    <property type="match status" value="1"/>
</dbReference>
<keyword evidence="2 4" id="KW-0863">Zinc-finger</keyword>
<dbReference type="InterPro" id="IPR001876">
    <property type="entry name" value="Znf_RanBP2"/>
</dbReference>
<feature type="region of interest" description="Disordered" evidence="5">
    <location>
        <begin position="327"/>
        <end position="379"/>
    </location>
</feature>
<keyword evidence="1" id="KW-0479">Metal-binding</keyword>
<feature type="compositionally biased region" description="Basic residues" evidence="5">
    <location>
        <begin position="169"/>
        <end position="182"/>
    </location>
</feature>
<sequence>MVHHRLNAKEANPNPHINFISVLNEDDDDALQLMRALAAQVRPLMKAHGFDVNSFEEYEFNQVFAGRNWNAGETVELVLRSAGGFFVPTSYLMSTLCHELAHIRHMHHGPDFQALWKQLNNEVRALQLKGYYGDGYWSAGTRLGDSTRVAGDGVDSGEFPEYMCGGAQRRTRPTARRRRRGPRTQAGPSLHTGRQTAKKRKAGARVTGQNVFAGEGKAINEDGDSDQKTQGTGFGKQASSKRAREERALAVERRLKAMQSKSGIASSSSISQPLKAENSEAESDSDAEVEVCETDGDRRKTMQDAAQINDIDDLKFKFIAGFQFKFPTNGDSKMPTSRATGSTSSTASPSHSKGKDSSQRTAVIAGASSSQKKQPTSFAMGNLVKDEVNLRKKESLGLALSGDQRLGRSSFRAKTDAPKEQDKSLNSWDCLVCTLSNQSRYLACSACATPKGESSWSKQ</sequence>
<dbReference type="PANTHER" id="PTHR46622:SF1">
    <property type="entry name" value="DNA-DEPENDENT METALLOPROTEASE WSS1"/>
    <property type="match status" value="1"/>
</dbReference>
<accession>A0A166M9G2</accession>
<evidence type="ECO:0000256" key="4">
    <source>
        <dbReference type="PROSITE-ProRule" id="PRU00322"/>
    </source>
</evidence>
<feature type="region of interest" description="Disordered" evidence="5">
    <location>
        <begin position="257"/>
        <end position="300"/>
    </location>
</feature>
<keyword evidence="9" id="KW-1185">Reference proteome</keyword>
<evidence type="ECO:0000313" key="8">
    <source>
        <dbReference type="EMBL" id="KZP23769.1"/>
    </source>
</evidence>
<feature type="domain" description="RanBP2-type" evidence="6">
    <location>
        <begin position="424"/>
        <end position="453"/>
    </location>
</feature>
<evidence type="ECO:0000256" key="1">
    <source>
        <dbReference type="ARBA" id="ARBA00022723"/>
    </source>
</evidence>
<dbReference type="PANTHER" id="PTHR46622">
    <property type="entry name" value="DNA-DEPENDENT METALLOPROTEASE WSS1"/>
    <property type="match status" value="1"/>
</dbReference>
<protein>
    <submittedName>
        <fullName evidence="8">WLM-domain-containing protein</fullName>
    </submittedName>
</protein>
<dbReference type="InterPro" id="IPR053000">
    <property type="entry name" value="WSS1-like_metalloprotease"/>
</dbReference>
<evidence type="ECO:0000259" key="7">
    <source>
        <dbReference type="PROSITE" id="PS51397"/>
    </source>
</evidence>
<keyword evidence="3" id="KW-0862">Zinc</keyword>
<dbReference type="GO" id="GO:0006281">
    <property type="term" value="P:DNA repair"/>
    <property type="evidence" value="ECO:0007669"/>
    <property type="project" value="TreeGrafter"/>
</dbReference>
<dbReference type="Pfam" id="PF08325">
    <property type="entry name" value="WLM"/>
    <property type="match status" value="1"/>
</dbReference>
<evidence type="ECO:0000259" key="6">
    <source>
        <dbReference type="PROSITE" id="PS50199"/>
    </source>
</evidence>
<dbReference type="OrthoDB" id="447842at2759"/>
<feature type="compositionally biased region" description="Low complexity" evidence="5">
    <location>
        <begin position="260"/>
        <end position="271"/>
    </location>
</feature>
<dbReference type="PROSITE" id="PS01358">
    <property type="entry name" value="ZF_RANBP2_1"/>
    <property type="match status" value="1"/>
</dbReference>
<dbReference type="PROSITE" id="PS50199">
    <property type="entry name" value="ZF_RANBP2_2"/>
    <property type="match status" value="1"/>
</dbReference>
<dbReference type="Gene3D" id="3.30.2010.10">
    <property type="entry name" value="Metalloproteases ('zincins'), catalytic domain"/>
    <property type="match status" value="1"/>
</dbReference>
<dbReference type="Proteomes" id="UP000076532">
    <property type="component" value="Unassembled WGS sequence"/>
</dbReference>
<feature type="compositionally biased region" description="Low complexity" evidence="5">
    <location>
        <begin position="335"/>
        <end position="351"/>
    </location>
</feature>
<dbReference type="EMBL" id="KV417530">
    <property type="protein sequence ID" value="KZP23769.1"/>
    <property type="molecule type" value="Genomic_DNA"/>
</dbReference>
<dbReference type="Gene3D" id="4.10.1060.10">
    <property type="entry name" value="Zinc finger, RanBP2-type"/>
    <property type="match status" value="1"/>
</dbReference>
<feature type="compositionally biased region" description="Basic and acidic residues" evidence="5">
    <location>
        <begin position="413"/>
        <end position="423"/>
    </location>
</feature>
<dbReference type="STRING" id="436010.A0A166M9G2"/>
<feature type="region of interest" description="Disordered" evidence="5">
    <location>
        <begin position="160"/>
        <end position="244"/>
    </location>
</feature>
<feature type="compositionally biased region" description="Acidic residues" evidence="5">
    <location>
        <begin position="279"/>
        <end position="294"/>
    </location>
</feature>
<dbReference type="GO" id="GO:0008270">
    <property type="term" value="F:zinc ion binding"/>
    <property type="evidence" value="ECO:0007669"/>
    <property type="project" value="UniProtKB-KW"/>
</dbReference>
<dbReference type="GO" id="GO:0005634">
    <property type="term" value="C:nucleus"/>
    <property type="evidence" value="ECO:0007669"/>
    <property type="project" value="TreeGrafter"/>
</dbReference>
<dbReference type="AlphaFoldDB" id="A0A166M9G2"/>
<feature type="compositionally biased region" description="Polar residues" evidence="5">
    <location>
        <begin position="367"/>
        <end position="379"/>
    </location>
</feature>
<reference evidence="8 9" key="1">
    <citation type="journal article" date="2016" name="Mol. Biol. Evol.">
        <title>Comparative Genomics of Early-Diverging Mushroom-Forming Fungi Provides Insights into the Origins of Lignocellulose Decay Capabilities.</title>
        <authorList>
            <person name="Nagy L.G."/>
            <person name="Riley R."/>
            <person name="Tritt A."/>
            <person name="Adam C."/>
            <person name="Daum C."/>
            <person name="Floudas D."/>
            <person name="Sun H."/>
            <person name="Yadav J.S."/>
            <person name="Pangilinan J."/>
            <person name="Larsson K.H."/>
            <person name="Matsuura K."/>
            <person name="Barry K."/>
            <person name="Labutti K."/>
            <person name="Kuo R."/>
            <person name="Ohm R.A."/>
            <person name="Bhattacharya S.S."/>
            <person name="Shirouzu T."/>
            <person name="Yoshinaga Y."/>
            <person name="Martin F.M."/>
            <person name="Grigoriev I.V."/>
            <person name="Hibbett D.S."/>
        </authorList>
    </citation>
    <scope>NUCLEOTIDE SEQUENCE [LARGE SCALE GENOMIC DNA]</scope>
    <source>
        <strain evidence="8 9">CBS 109695</strain>
    </source>
</reference>
<evidence type="ECO:0000313" key="9">
    <source>
        <dbReference type="Proteomes" id="UP000076532"/>
    </source>
</evidence>
<dbReference type="GO" id="GO:0008237">
    <property type="term" value="F:metallopeptidase activity"/>
    <property type="evidence" value="ECO:0007669"/>
    <property type="project" value="TreeGrafter"/>
</dbReference>
<feature type="region of interest" description="Disordered" evidence="5">
    <location>
        <begin position="405"/>
        <end position="424"/>
    </location>
</feature>
<feature type="domain" description="WLM" evidence="7">
    <location>
        <begin position="8"/>
        <end position="256"/>
    </location>
</feature>
<gene>
    <name evidence="8" type="ORF">FIBSPDRAFT_918972</name>
</gene>
<evidence type="ECO:0000256" key="3">
    <source>
        <dbReference type="ARBA" id="ARBA00022833"/>
    </source>
</evidence>
<evidence type="ECO:0000256" key="2">
    <source>
        <dbReference type="ARBA" id="ARBA00022771"/>
    </source>
</evidence>
<evidence type="ECO:0000256" key="5">
    <source>
        <dbReference type="SAM" id="MobiDB-lite"/>
    </source>
</evidence>
<dbReference type="InterPro" id="IPR013536">
    <property type="entry name" value="WLM_dom"/>
</dbReference>
<proteinExistence type="predicted"/>
<name>A0A166M9G2_9AGAM</name>